<reference evidence="1" key="1">
    <citation type="submission" date="2019-08" db="EMBL/GenBank/DDBJ databases">
        <authorList>
            <person name="Kucharzyk K."/>
            <person name="Murdoch R.W."/>
            <person name="Higgins S."/>
            <person name="Loffler F."/>
        </authorList>
    </citation>
    <scope>NUCLEOTIDE SEQUENCE</scope>
</reference>
<sequence>MTALEVVEKSLPMAMVSPSDALAMAERNSVKSLAVSVWTACAGTGSMASSMHSVSAILKILFSIYFPSLIEYFFGPVANAHIQRAGLVQTKIGIPAVPALTQPGRCAGSRLKNGANLLGPHVALSIGSSQWCILLPAIFHQVTLLSAEVYADFSINFCEEHSTQKRKNEPLHLKDPFLHLKNLYSLKIHS</sequence>
<name>A0A645DYS7_9ZZZZ</name>
<dbReference type="AlphaFoldDB" id="A0A645DYS7"/>
<evidence type="ECO:0000313" key="1">
    <source>
        <dbReference type="EMBL" id="MPM94670.1"/>
    </source>
</evidence>
<proteinExistence type="predicted"/>
<protein>
    <submittedName>
        <fullName evidence="1">Uncharacterized protein</fullName>
    </submittedName>
</protein>
<comment type="caution">
    <text evidence="1">The sequence shown here is derived from an EMBL/GenBank/DDBJ whole genome shotgun (WGS) entry which is preliminary data.</text>
</comment>
<accession>A0A645DYS7</accession>
<organism evidence="1">
    <name type="scientific">bioreactor metagenome</name>
    <dbReference type="NCBI Taxonomy" id="1076179"/>
    <lineage>
        <taxon>unclassified sequences</taxon>
        <taxon>metagenomes</taxon>
        <taxon>ecological metagenomes</taxon>
    </lineage>
</organism>
<gene>
    <name evidence="1" type="ORF">SDC9_141818</name>
</gene>
<dbReference type="EMBL" id="VSSQ01041263">
    <property type="protein sequence ID" value="MPM94670.1"/>
    <property type="molecule type" value="Genomic_DNA"/>
</dbReference>